<evidence type="ECO:0000313" key="3">
    <source>
        <dbReference type="Proteomes" id="UP001141259"/>
    </source>
</evidence>
<dbReference type="AlphaFoldDB" id="A0A9X2VVV4"/>
<accession>A0A9X2VVV4</accession>
<dbReference type="RefSeq" id="WP_259629359.1">
    <property type="nucleotide sequence ID" value="NZ_JANYMP010000038.1"/>
</dbReference>
<keyword evidence="1" id="KW-1133">Transmembrane helix</keyword>
<organism evidence="2 3">
    <name type="scientific">Umezawaea endophytica</name>
    <dbReference type="NCBI Taxonomy" id="1654476"/>
    <lineage>
        <taxon>Bacteria</taxon>
        <taxon>Bacillati</taxon>
        <taxon>Actinomycetota</taxon>
        <taxon>Actinomycetes</taxon>
        <taxon>Pseudonocardiales</taxon>
        <taxon>Pseudonocardiaceae</taxon>
        <taxon>Umezawaea</taxon>
    </lineage>
</organism>
<dbReference type="InterPro" id="IPR013901">
    <property type="entry name" value="Anthrone_oxy"/>
</dbReference>
<feature type="transmembrane region" description="Helical" evidence="1">
    <location>
        <begin position="77"/>
        <end position="96"/>
    </location>
</feature>
<reference evidence="2" key="1">
    <citation type="submission" date="2022-08" db="EMBL/GenBank/DDBJ databases">
        <authorList>
            <person name="Tistechok S."/>
            <person name="Samborskyy M."/>
            <person name="Roman I."/>
        </authorList>
    </citation>
    <scope>NUCLEOTIDE SEQUENCE</scope>
    <source>
        <strain evidence="2">DSM 103496</strain>
    </source>
</reference>
<feature type="transmembrane region" description="Helical" evidence="1">
    <location>
        <begin position="47"/>
        <end position="71"/>
    </location>
</feature>
<dbReference type="Pfam" id="PF08592">
    <property type="entry name" value="Anthrone_oxy"/>
    <property type="match status" value="1"/>
</dbReference>
<gene>
    <name evidence="2" type="ORF">NZH93_44355</name>
</gene>
<evidence type="ECO:0000313" key="2">
    <source>
        <dbReference type="EMBL" id="MCS7483910.1"/>
    </source>
</evidence>
<sequence length="146" mass="15454">MDIVVLVNLFFGGLLAGVEVVVRFGVRGPLAALPEVAHLRMRQGLIRTLRVLVPSIYVPAFLSGIAVAVAAVGGLGVARWGGVVAMVVWTVTTFVGTAPLNQALAEWDPEVPPVGWRAVIGRWERMDTVRTVAAVVAFGLFLVALA</sequence>
<dbReference type="Proteomes" id="UP001141259">
    <property type="component" value="Unassembled WGS sequence"/>
</dbReference>
<proteinExistence type="predicted"/>
<comment type="caution">
    <text evidence="2">The sequence shown here is derived from an EMBL/GenBank/DDBJ whole genome shotgun (WGS) entry which is preliminary data.</text>
</comment>
<keyword evidence="3" id="KW-1185">Reference proteome</keyword>
<protein>
    <submittedName>
        <fullName evidence="2">DUF1772 domain-containing protein</fullName>
    </submittedName>
</protein>
<feature type="transmembrane region" description="Helical" evidence="1">
    <location>
        <begin position="6"/>
        <end position="26"/>
    </location>
</feature>
<dbReference type="EMBL" id="JANYMP010000038">
    <property type="protein sequence ID" value="MCS7483910.1"/>
    <property type="molecule type" value="Genomic_DNA"/>
</dbReference>
<keyword evidence="1" id="KW-0472">Membrane</keyword>
<name>A0A9X2VVV4_9PSEU</name>
<keyword evidence="1" id="KW-0812">Transmembrane</keyword>
<feature type="transmembrane region" description="Helical" evidence="1">
    <location>
        <begin position="127"/>
        <end position="145"/>
    </location>
</feature>
<evidence type="ECO:0000256" key="1">
    <source>
        <dbReference type="SAM" id="Phobius"/>
    </source>
</evidence>